<protein>
    <submittedName>
        <fullName evidence="4">Sensor histidine kinase</fullName>
    </submittedName>
</protein>
<dbReference type="Pfam" id="PF14417">
    <property type="entry name" value="MEDS"/>
    <property type="match status" value="1"/>
</dbReference>
<dbReference type="SUPFAM" id="SSF55874">
    <property type="entry name" value="ATPase domain of HSP90 chaperone/DNA topoisomerase II/histidine kinase"/>
    <property type="match status" value="1"/>
</dbReference>
<feature type="domain" description="MEDS" evidence="3">
    <location>
        <begin position="13"/>
        <end position="160"/>
    </location>
</feature>
<keyword evidence="4" id="KW-0808">Transferase</keyword>
<organism evidence="4 5">
    <name type="scientific">[Mycobacterium] crassicus</name>
    <dbReference type="NCBI Taxonomy" id="2872309"/>
    <lineage>
        <taxon>Bacteria</taxon>
        <taxon>Bacillati</taxon>
        <taxon>Actinomycetota</taxon>
        <taxon>Actinomycetes</taxon>
        <taxon>Mycobacteriales</taxon>
        <taxon>Mycobacteriaceae</taxon>
        <taxon>Mycolicibacter</taxon>
    </lineage>
</organism>
<dbReference type="GO" id="GO:0016301">
    <property type="term" value="F:kinase activity"/>
    <property type="evidence" value="ECO:0007669"/>
    <property type="project" value="UniProtKB-KW"/>
</dbReference>
<dbReference type="Pfam" id="PF13581">
    <property type="entry name" value="HATPase_c_2"/>
    <property type="match status" value="1"/>
</dbReference>
<evidence type="ECO:0000313" key="4">
    <source>
        <dbReference type="EMBL" id="MEB3019920.1"/>
    </source>
</evidence>
<dbReference type="Gene3D" id="3.30.565.10">
    <property type="entry name" value="Histidine kinase-like ATPase, C-terminal domain"/>
    <property type="match status" value="1"/>
</dbReference>
<dbReference type="PANTHER" id="PTHR35526:SF3">
    <property type="entry name" value="ANTI-SIGMA-F FACTOR RSBW"/>
    <property type="match status" value="1"/>
</dbReference>
<dbReference type="InterPro" id="IPR047718">
    <property type="entry name" value="RsbA-like_anti_sig"/>
</dbReference>
<sequence>MSAADDDDHGSFRHIALFYRSSQEYLDYLVPFVADSVTAGLPVLVAVPEPNLSLLRAAIGDLAGSAEPVILADMSTVGRNPSHILGGVLGSFADQHPSGPVRMIDEPVWNGRSKAEYAACVQHEALLNRAFDGRDITVQCPYDATHLDSDSLAEAEITHPRLCDAGRADRTSPGFAPDSAWARYNKPLPSSTTAASYTLHGLTDLAGARAFAARYIRWFGFSPSGIADMQLIVNELTSNGLQHGRGPCTLLLWEANGQLICQVRDSGHLTDPMAGHRSIIRDGAHGRGLFVVNATADLVRVHAAATGTTVQANLRIRRSA</sequence>
<gene>
    <name evidence="4" type="ORF">K6T79_02535</name>
</gene>
<name>A0ABU5XC91_9MYCO</name>
<dbReference type="RefSeq" id="WP_225404538.1">
    <property type="nucleotide sequence ID" value="NZ_JAYJJR010000001.1"/>
</dbReference>
<keyword evidence="4" id="KW-0418">Kinase</keyword>
<feature type="domain" description="Histidine kinase/HSP90-like ATPase" evidence="2">
    <location>
        <begin position="203"/>
        <end position="312"/>
    </location>
</feature>
<dbReference type="Proteomes" id="UP001299596">
    <property type="component" value="Unassembled WGS sequence"/>
</dbReference>
<comment type="caution">
    <text evidence="4">The sequence shown here is derived from an EMBL/GenBank/DDBJ whole genome shotgun (WGS) entry which is preliminary data.</text>
</comment>
<evidence type="ECO:0000313" key="5">
    <source>
        <dbReference type="Proteomes" id="UP001299596"/>
    </source>
</evidence>
<keyword evidence="5" id="KW-1185">Reference proteome</keyword>
<proteinExistence type="predicted"/>
<evidence type="ECO:0000256" key="1">
    <source>
        <dbReference type="ARBA" id="ARBA00022527"/>
    </source>
</evidence>
<dbReference type="InterPro" id="IPR003594">
    <property type="entry name" value="HATPase_dom"/>
</dbReference>
<accession>A0ABU5XC91</accession>
<dbReference type="CDD" id="cd16936">
    <property type="entry name" value="HATPase_RsbW-like"/>
    <property type="match status" value="1"/>
</dbReference>
<keyword evidence="1" id="KW-0723">Serine/threonine-protein kinase</keyword>
<dbReference type="EMBL" id="JAYJJR010000001">
    <property type="protein sequence ID" value="MEB3019920.1"/>
    <property type="molecule type" value="Genomic_DNA"/>
</dbReference>
<dbReference type="InterPro" id="IPR036890">
    <property type="entry name" value="HATPase_C_sf"/>
</dbReference>
<reference evidence="4 5" key="1">
    <citation type="submission" date="2023-12" db="EMBL/GenBank/DDBJ databases">
        <title>Description of new species of Mycobacterium terrae complex isolated from sewage at the Sao Paulo Zoological Park Foundation in Brazil.</title>
        <authorList>
            <person name="Romagnoli C.L."/>
            <person name="Conceicao E.C."/>
            <person name="Machado E."/>
            <person name="Barreto L.B.P.F."/>
            <person name="Sharma A."/>
            <person name="Silva N.M."/>
            <person name="Marques L.E."/>
            <person name="Juliana M.A."/>
            <person name="Lourenco M.C.S."/>
            <person name="Digiampietri L.A."/>
            <person name="Suffys P.N."/>
            <person name="Viana-Niero C."/>
        </authorList>
    </citation>
    <scope>NUCLEOTIDE SEQUENCE [LARGE SCALE GENOMIC DNA]</scope>
    <source>
        <strain evidence="4 5">MYC098</strain>
    </source>
</reference>
<dbReference type="InterPro" id="IPR025847">
    <property type="entry name" value="MEDS_domain"/>
</dbReference>
<dbReference type="PANTHER" id="PTHR35526">
    <property type="entry name" value="ANTI-SIGMA-F FACTOR RSBW-RELATED"/>
    <property type="match status" value="1"/>
</dbReference>
<dbReference type="InterPro" id="IPR050267">
    <property type="entry name" value="Anti-sigma-factor_SerPK"/>
</dbReference>
<evidence type="ECO:0000259" key="2">
    <source>
        <dbReference type="Pfam" id="PF13581"/>
    </source>
</evidence>
<evidence type="ECO:0000259" key="3">
    <source>
        <dbReference type="Pfam" id="PF14417"/>
    </source>
</evidence>
<dbReference type="NCBIfam" id="NF041045">
    <property type="entry name" value="RsbA_anti_sig"/>
    <property type="match status" value="1"/>
</dbReference>